<dbReference type="EMBL" id="JANPWB010000001">
    <property type="protein sequence ID" value="KAJ1217141.1"/>
    <property type="molecule type" value="Genomic_DNA"/>
</dbReference>
<dbReference type="AlphaFoldDB" id="A0AAV7WWQ6"/>
<feature type="region of interest" description="Disordered" evidence="1">
    <location>
        <begin position="33"/>
        <end position="173"/>
    </location>
</feature>
<accession>A0AAV7WWQ6</accession>
<sequence length="173" mass="17985">MGIHNVLRLKYKDGQPHLTGTWGADTICASSVQIPGPPGTSKEAAGPLSPVARADSEETIGQGPGSADQLPPSLAALPPIPSRAGEERGQEEEEERRRLRRQKHPPSLPLLKALLSPPCISLAGTKDSDSAKSCSPTHLTSLDLPAGSAAPSSRRSFPSVPGAWFGTSDAVGK</sequence>
<evidence type="ECO:0000313" key="3">
    <source>
        <dbReference type="Proteomes" id="UP001066276"/>
    </source>
</evidence>
<proteinExistence type="predicted"/>
<evidence type="ECO:0000313" key="2">
    <source>
        <dbReference type="EMBL" id="KAJ1217141.1"/>
    </source>
</evidence>
<comment type="caution">
    <text evidence="2">The sequence shown here is derived from an EMBL/GenBank/DDBJ whole genome shotgun (WGS) entry which is preliminary data.</text>
</comment>
<feature type="compositionally biased region" description="Low complexity" evidence="1">
    <location>
        <begin position="145"/>
        <end position="159"/>
    </location>
</feature>
<reference evidence="2" key="1">
    <citation type="journal article" date="2022" name="bioRxiv">
        <title>Sequencing and chromosome-scale assembly of the giantPleurodeles waltlgenome.</title>
        <authorList>
            <person name="Brown T."/>
            <person name="Elewa A."/>
            <person name="Iarovenko S."/>
            <person name="Subramanian E."/>
            <person name="Araus A.J."/>
            <person name="Petzold A."/>
            <person name="Susuki M."/>
            <person name="Suzuki K.-i.T."/>
            <person name="Hayashi T."/>
            <person name="Toyoda A."/>
            <person name="Oliveira C."/>
            <person name="Osipova E."/>
            <person name="Leigh N.D."/>
            <person name="Simon A."/>
            <person name="Yun M.H."/>
        </authorList>
    </citation>
    <scope>NUCLEOTIDE SEQUENCE</scope>
    <source>
        <strain evidence="2">20211129_DDA</strain>
        <tissue evidence="2">Liver</tissue>
    </source>
</reference>
<keyword evidence="3" id="KW-1185">Reference proteome</keyword>
<protein>
    <submittedName>
        <fullName evidence="2">Uncharacterized protein</fullName>
    </submittedName>
</protein>
<organism evidence="2 3">
    <name type="scientific">Pleurodeles waltl</name>
    <name type="common">Iberian ribbed newt</name>
    <dbReference type="NCBI Taxonomy" id="8319"/>
    <lineage>
        <taxon>Eukaryota</taxon>
        <taxon>Metazoa</taxon>
        <taxon>Chordata</taxon>
        <taxon>Craniata</taxon>
        <taxon>Vertebrata</taxon>
        <taxon>Euteleostomi</taxon>
        <taxon>Amphibia</taxon>
        <taxon>Batrachia</taxon>
        <taxon>Caudata</taxon>
        <taxon>Salamandroidea</taxon>
        <taxon>Salamandridae</taxon>
        <taxon>Pleurodelinae</taxon>
        <taxon>Pleurodeles</taxon>
    </lineage>
</organism>
<evidence type="ECO:0000256" key="1">
    <source>
        <dbReference type="SAM" id="MobiDB-lite"/>
    </source>
</evidence>
<dbReference type="Proteomes" id="UP001066276">
    <property type="component" value="Chromosome 1_1"/>
</dbReference>
<feature type="compositionally biased region" description="Low complexity" evidence="1">
    <location>
        <begin position="66"/>
        <end position="77"/>
    </location>
</feature>
<gene>
    <name evidence="2" type="ORF">NDU88_004736</name>
</gene>
<feature type="compositionally biased region" description="Low complexity" evidence="1">
    <location>
        <begin position="109"/>
        <end position="118"/>
    </location>
</feature>
<feature type="compositionally biased region" description="Polar residues" evidence="1">
    <location>
        <begin position="131"/>
        <end position="140"/>
    </location>
</feature>
<name>A0AAV7WWQ6_PLEWA</name>